<feature type="transmembrane region" description="Helical" evidence="1">
    <location>
        <begin position="38"/>
        <end position="60"/>
    </location>
</feature>
<keyword evidence="1" id="KW-1133">Transmembrane helix</keyword>
<dbReference type="Pfam" id="PF14345">
    <property type="entry name" value="GDYXXLXY"/>
    <property type="match status" value="1"/>
</dbReference>
<organism evidence="2 3">
    <name type="scientific">Fischerella muscicola CCMEE 5323</name>
    <dbReference type="NCBI Taxonomy" id="2019572"/>
    <lineage>
        <taxon>Bacteria</taxon>
        <taxon>Bacillati</taxon>
        <taxon>Cyanobacteriota</taxon>
        <taxon>Cyanophyceae</taxon>
        <taxon>Nostocales</taxon>
        <taxon>Hapalosiphonaceae</taxon>
        <taxon>Fischerella</taxon>
    </lineage>
</organism>
<keyword evidence="1" id="KW-0472">Membrane</keyword>
<proteinExistence type="predicted"/>
<evidence type="ECO:0008006" key="4">
    <source>
        <dbReference type="Google" id="ProtNLM"/>
    </source>
</evidence>
<keyword evidence="3" id="KW-1185">Reference proteome</keyword>
<protein>
    <recommendedName>
        <fullName evidence="4">Membrane-anchored protein</fullName>
    </recommendedName>
</protein>
<dbReference type="RefSeq" id="WP_016866758.1">
    <property type="nucleotide sequence ID" value="NZ_CAWNVR010000097.1"/>
</dbReference>
<keyword evidence="1" id="KW-0812">Transmembrane</keyword>
<dbReference type="Proteomes" id="UP000235036">
    <property type="component" value="Unassembled WGS sequence"/>
</dbReference>
<gene>
    <name evidence="2" type="ORF">CEN44_27445</name>
</gene>
<accession>A0A2N6JV44</accession>
<dbReference type="EMBL" id="NRQW01000677">
    <property type="protein sequence ID" value="PLZ82731.1"/>
    <property type="molecule type" value="Genomic_DNA"/>
</dbReference>
<dbReference type="AlphaFoldDB" id="A0A2N6JV44"/>
<evidence type="ECO:0000256" key="1">
    <source>
        <dbReference type="SAM" id="Phobius"/>
    </source>
</evidence>
<evidence type="ECO:0000313" key="2">
    <source>
        <dbReference type="EMBL" id="PLZ82731.1"/>
    </source>
</evidence>
<comment type="caution">
    <text evidence="2">The sequence shown here is derived from an EMBL/GenBank/DDBJ whole genome shotgun (WGS) entry which is preliminary data.</text>
</comment>
<name>A0A2N6JV44_FISMU</name>
<dbReference type="InterPro" id="IPR025833">
    <property type="entry name" value="GDYXXLXY"/>
</dbReference>
<sequence length="236" mass="26840">MKLNLPKTKQSSSFSNTESFPNYLITSQPNITKVTATCWFIIILLIQTLLIVMIPLPALVTHLTGKTVILKAVPVDPYNLLRGYSMTLDYDISNINTLQKLPGWQQLIQQNPNWQTGMNLYVILQQQKYDSKIMPAPWKPIGVTSKRPSSLPSNQVALKGHYNHGSVNFGLDTYYIPEEQQQQINQDLFHAQQARQEKAQAIVVEIKVNPQGKAVPVSMWVGNTSNQRKTSRKYRF</sequence>
<reference evidence="2 3" key="1">
    <citation type="submission" date="2017-08" db="EMBL/GenBank/DDBJ databases">
        <title>Genomes of Fischerella (Mastigocladus) sp. strains.</title>
        <authorList>
            <person name="Miller S.R."/>
        </authorList>
    </citation>
    <scope>NUCLEOTIDE SEQUENCE [LARGE SCALE GENOMIC DNA]</scope>
    <source>
        <strain evidence="2 3">CCMEE 5323</strain>
    </source>
</reference>
<evidence type="ECO:0000313" key="3">
    <source>
        <dbReference type="Proteomes" id="UP000235036"/>
    </source>
</evidence>